<dbReference type="EMBL" id="VXIV02000210">
    <property type="protein sequence ID" value="KAF6039802.1"/>
    <property type="molecule type" value="Genomic_DNA"/>
</dbReference>
<evidence type="ECO:0000256" key="7">
    <source>
        <dbReference type="ARBA" id="ARBA00022842"/>
    </source>
</evidence>
<sequence>MSQVMSSNDLPESTKELLLQAQSTFQEKFSAKATHGAFAPGRVNLIGEHTDYNDGFVFPIAIPLVTIAIGRLNGEDVIRVFTASEDVDKPQFISFPVPGEESKLSPGSPSWANYIKGVIAHYKGAVSGFDMVVSTSVPLGGGLSSSASVEVSTHTLLESLFPTECSQLEKALTCQRAEHTFAGMPCGIMDQFVSAMGCRDHALLIDCQSKESKLVRLDLSGKSILIINCNVKHQLTGSEYPSRRQNCADAAAALGVPSLRSADLQLLRQHQSELDELIYRRARHVISEIRRTEEAVAALEGGDLETFGRLMVDSHNSLRDDFEVSCPELDSLVEIVMSLPEGVYGSRMTGGGFGGCTVTLCDTTAVDTIKQEVTKRYRGRATFIECSAADGARIIQLS</sequence>
<protein>
    <submittedName>
        <fullName evidence="12">GALK1</fullName>
    </submittedName>
</protein>
<dbReference type="InterPro" id="IPR006204">
    <property type="entry name" value="GHMP_kinase_N_dom"/>
</dbReference>
<accession>A0A7J7KNS6</accession>
<evidence type="ECO:0000256" key="2">
    <source>
        <dbReference type="ARBA" id="ARBA00022679"/>
    </source>
</evidence>
<dbReference type="Proteomes" id="UP000593567">
    <property type="component" value="Unassembled WGS sequence"/>
</dbReference>
<name>A0A7J7KNS6_BUGNE</name>
<dbReference type="InterPro" id="IPR013750">
    <property type="entry name" value="GHMP_kinase_C_dom"/>
</dbReference>
<evidence type="ECO:0000256" key="1">
    <source>
        <dbReference type="ARBA" id="ARBA00006566"/>
    </source>
</evidence>
<dbReference type="GO" id="GO:0046872">
    <property type="term" value="F:metal ion binding"/>
    <property type="evidence" value="ECO:0007669"/>
    <property type="project" value="UniProtKB-KW"/>
</dbReference>
<proteinExistence type="inferred from homology"/>
<dbReference type="FunFam" id="3.30.70.890:FF:000001">
    <property type="entry name" value="Galactokinase"/>
    <property type="match status" value="1"/>
</dbReference>
<evidence type="ECO:0000256" key="5">
    <source>
        <dbReference type="ARBA" id="ARBA00022777"/>
    </source>
</evidence>
<feature type="domain" description="Galactokinase N-terminal" evidence="11">
    <location>
        <begin position="24"/>
        <end position="70"/>
    </location>
</feature>
<dbReference type="SUPFAM" id="SSF55060">
    <property type="entry name" value="GHMP Kinase, C-terminal domain"/>
    <property type="match status" value="1"/>
</dbReference>
<keyword evidence="4" id="KW-0547">Nucleotide-binding</keyword>
<dbReference type="OrthoDB" id="275179at2759"/>
<dbReference type="Gene3D" id="3.30.70.890">
    <property type="entry name" value="GHMP kinase, C-terminal domain"/>
    <property type="match status" value="1"/>
</dbReference>
<dbReference type="PANTHER" id="PTHR10457">
    <property type="entry name" value="MEVALONATE KINASE/GALACTOKINASE"/>
    <property type="match status" value="1"/>
</dbReference>
<dbReference type="PRINTS" id="PR00959">
    <property type="entry name" value="MEVGALKINASE"/>
</dbReference>
<reference evidence="12" key="1">
    <citation type="submission" date="2020-06" db="EMBL/GenBank/DDBJ databases">
        <title>Draft genome of Bugula neritina, a colonial animal packing powerful symbionts and potential medicines.</title>
        <authorList>
            <person name="Rayko M."/>
        </authorList>
    </citation>
    <scope>NUCLEOTIDE SEQUENCE [LARGE SCALE GENOMIC DNA]</scope>
    <source>
        <strain evidence="12">Kwan_BN1</strain>
    </source>
</reference>
<feature type="domain" description="GHMP kinase C-terminal" evidence="10">
    <location>
        <begin position="296"/>
        <end position="378"/>
    </location>
</feature>
<gene>
    <name evidence="12" type="ORF">EB796_001883</name>
</gene>
<dbReference type="AlphaFoldDB" id="A0A7J7KNS6"/>
<dbReference type="PANTHER" id="PTHR10457:SF7">
    <property type="entry name" value="GALACTOKINASE-RELATED"/>
    <property type="match status" value="1"/>
</dbReference>
<dbReference type="InterPro" id="IPR020568">
    <property type="entry name" value="Ribosomal_Su5_D2-typ_SF"/>
</dbReference>
<dbReference type="PROSITE" id="PS00106">
    <property type="entry name" value="GALACTOKINASE"/>
    <property type="match status" value="1"/>
</dbReference>
<dbReference type="NCBIfam" id="TIGR00131">
    <property type="entry name" value="gal_kin"/>
    <property type="match status" value="1"/>
</dbReference>
<keyword evidence="13" id="KW-1185">Reference proteome</keyword>
<evidence type="ECO:0000256" key="4">
    <source>
        <dbReference type="ARBA" id="ARBA00022741"/>
    </source>
</evidence>
<evidence type="ECO:0000256" key="8">
    <source>
        <dbReference type="ARBA" id="ARBA00023277"/>
    </source>
</evidence>
<dbReference type="PROSITE" id="PS00627">
    <property type="entry name" value="GHMP_KINASES_ATP"/>
    <property type="match status" value="1"/>
</dbReference>
<dbReference type="SUPFAM" id="SSF54211">
    <property type="entry name" value="Ribosomal protein S5 domain 2-like"/>
    <property type="match status" value="1"/>
</dbReference>
<dbReference type="InterPro" id="IPR006206">
    <property type="entry name" value="Mevalonate/galactokinase"/>
</dbReference>
<dbReference type="FunFam" id="3.30.230.10:FF:000040">
    <property type="entry name" value="Galactokinase 1"/>
    <property type="match status" value="1"/>
</dbReference>
<feature type="domain" description="GHMP kinase N-terminal" evidence="9">
    <location>
        <begin position="113"/>
        <end position="197"/>
    </location>
</feature>
<keyword evidence="8" id="KW-0119">Carbohydrate metabolism</keyword>
<keyword evidence="5" id="KW-0418">Kinase</keyword>
<dbReference type="GO" id="GO:0005829">
    <property type="term" value="C:cytosol"/>
    <property type="evidence" value="ECO:0007669"/>
    <property type="project" value="TreeGrafter"/>
</dbReference>
<evidence type="ECO:0000259" key="11">
    <source>
        <dbReference type="Pfam" id="PF10509"/>
    </source>
</evidence>
<keyword evidence="6" id="KW-0067">ATP-binding</keyword>
<keyword evidence="7" id="KW-0460">Magnesium</keyword>
<evidence type="ECO:0000259" key="10">
    <source>
        <dbReference type="Pfam" id="PF08544"/>
    </source>
</evidence>
<dbReference type="GO" id="GO:0004335">
    <property type="term" value="F:galactokinase activity"/>
    <property type="evidence" value="ECO:0007669"/>
    <property type="project" value="InterPro"/>
</dbReference>
<evidence type="ECO:0000313" key="13">
    <source>
        <dbReference type="Proteomes" id="UP000593567"/>
    </source>
</evidence>
<dbReference type="PRINTS" id="PR00473">
    <property type="entry name" value="GALCTOKINASE"/>
</dbReference>
<dbReference type="InterPro" id="IPR036554">
    <property type="entry name" value="GHMP_kinase_C_sf"/>
</dbReference>
<dbReference type="PIRSF" id="PIRSF000530">
    <property type="entry name" value="Galactokinase"/>
    <property type="match status" value="1"/>
</dbReference>
<evidence type="ECO:0000259" key="9">
    <source>
        <dbReference type="Pfam" id="PF00288"/>
    </source>
</evidence>
<dbReference type="Pfam" id="PF10509">
    <property type="entry name" value="GalKase_gal_bdg"/>
    <property type="match status" value="1"/>
</dbReference>
<organism evidence="12 13">
    <name type="scientific">Bugula neritina</name>
    <name type="common">Brown bryozoan</name>
    <name type="synonym">Sertularia neritina</name>
    <dbReference type="NCBI Taxonomy" id="10212"/>
    <lineage>
        <taxon>Eukaryota</taxon>
        <taxon>Metazoa</taxon>
        <taxon>Spiralia</taxon>
        <taxon>Lophotrochozoa</taxon>
        <taxon>Bryozoa</taxon>
        <taxon>Gymnolaemata</taxon>
        <taxon>Cheilostomatida</taxon>
        <taxon>Flustrina</taxon>
        <taxon>Buguloidea</taxon>
        <taxon>Bugulidae</taxon>
        <taxon>Bugula</taxon>
    </lineage>
</organism>
<dbReference type="InterPro" id="IPR014721">
    <property type="entry name" value="Ribsml_uS5_D2-typ_fold_subgr"/>
</dbReference>
<evidence type="ECO:0000256" key="6">
    <source>
        <dbReference type="ARBA" id="ARBA00022840"/>
    </source>
</evidence>
<evidence type="ECO:0000256" key="3">
    <source>
        <dbReference type="ARBA" id="ARBA00022723"/>
    </source>
</evidence>
<dbReference type="GO" id="GO:0006012">
    <property type="term" value="P:galactose metabolic process"/>
    <property type="evidence" value="ECO:0007669"/>
    <property type="project" value="InterPro"/>
</dbReference>
<dbReference type="Pfam" id="PF08544">
    <property type="entry name" value="GHMP_kinases_C"/>
    <property type="match status" value="1"/>
</dbReference>
<keyword evidence="2" id="KW-0808">Transferase</keyword>
<dbReference type="InterPro" id="IPR000705">
    <property type="entry name" value="Galactokinase"/>
</dbReference>
<comment type="caution">
    <text evidence="12">The sequence shown here is derived from an EMBL/GenBank/DDBJ whole genome shotgun (WGS) entry which is preliminary data.</text>
</comment>
<dbReference type="InterPro" id="IPR019741">
    <property type="entry name" value="Galactokinase_CS"/>
</dbReference>
<dbReference type="GO" id="GO:0005524">
    <property type="term" value="F:ATP binding"/>
    <property type="evidence" value="ECO:0007669"/>
    <property type="project" value="UniProtKB-KW"/>
</dbReference>
<dbReference type="InterPro" id="IPR006203">
    <property type="entry name" value="GHMP_knse_ATP-bd_CS"/>
</dbReference>
<comment type="similarity">
    <text evidence="1">Belongs to the GHMP kinase family. GalK subfamily.</text>
</comment>
<keyword evidence="3" id="KW-0479">Metal-binding</keyword>
<evidence type="ECO:0000313" key="12">
    <source>
        <dbReference type="EMBL" id="KAF6039802.1"/>
    </source>
</evidence>
<dbReference type="Pfam" id="PF00288">
    <property type="entry name" value="GHMP_kinases_N"/>
    <property type="match status" value="1"/>
</dbReference>
<dbReference type="Gene3D" id="3.30.230.10">
    <property type="match status" value="1"/>
</dbReference>
<dbReference type="InterPro" id="IPR019539">
    <property type="entry name" value="GalKase_N"/>
</dbReference>